<reference evidence="1 2" key="1">
    <citation type="journal article" date="2018" name="Front. Plant Sci.">
        <title>Red Clover (Trifolium pratense) and Zigzag Clover (T. medium) - A Picture of Genomic Similarities and Differences.</title>
        <authorList>
            <person name="Dluhosova J."/>
            <person name="Istvanek J."/>
            <person name="Nedelnik J."/>
            <person name="Repkova J."/>
        </authorList>
    </citation>
    <scope>NUCLEOTIDE SEQUENCE [LARGE SCALE GENOMIC DNA]</scope>
    <source>
        <strain evidence="2">cv. 10/8</strain>
        <tissue evidence="1">Leaf</tissue>
    </source>
</reference>
<sequence length="56" mass="5853">AAGATIRASAPLPRLSSVTASPHTFSFAAIVMSNPHRPAAAAVVNNNLDLVFYKLF</sequence>
<evidence type="ECO:0000313" key="2">
    <source>
        <dbReference type="Proteomes" id="UP000265520"/>
    </source>
</evidence>
<name>A0A392WEZ3_9FABA</name>
<dbReference type="EMBL" id="LXQA011464964">
    <property type="protein sequence ID" value="MCI98133.1"/>
    <property type="molecule type" value="Genomic_DNA"/>
</dbReference>
<accession>A0A392WEZ3</accession>
<protein>
    <submittedName>
        <fullName evidence="1">Uncharacterized protein</fullName>
    </submittedName>
</protein>
<feature type="non-terminal residue" evidence="1">
    <location>
        <position position="1"/>
    </location>
</feature>
<dbReference type="AlphaFoldDB" id="A0A392WEZ3"/>
<organism evidence="1 2">
    <name type="scientific">Trifolium medium</name>
    <dbReference type="NCBI Taxonomy" id="97028"/>
    <lineage>
        <taxon>Eukaryota</taxon>
        <taxon>Viridiplantae</taxon>
        <taxon>Streptophyta</taxon>
        <taxon>Embryophyta</taxon>
        <taxon>Tracheophyta</taxon>
        <taxon>Spermatophyta</taxon>
        <taxon>Magnoliopsida</taxon>
        <taxon>eudicotyledons</taxon>
        <taxon>Gunneridae</taxon>
        <taxon>Pentapetalae</taxon>
        <taxon>rosids</taxon>
        <taxon>fabids</taxon>
        <taxon>Fabales</taxon>
        <taxon>Fabaceae</taxon>
        <taxon>Papilionoideae</taxon>
        <taxon>50 kb inversion clade</taxon>
        <taxon>NPAAA clade</taxon>
        <taxon>Hologalegina</taxon>
        <taxon>IRL clade</taxon>
        <taxon>Trifolieae</taxon>
        <taxon>Trifolium</taxon>
    </lineage>
</organism>
<dbReference type="Proteomes" id="UP000265520">
    <property type="component" value="Unassembled WGS sequence"/>
</dbReference>
<evidence type="ECO:0000313" key="1">
    <source>
        <dbReference type="EMBL" id="MCI98133.1"/>
    </source>
</evidence>
<proteinExistence type="predicted"/>
<comment type="caution">
    <text evidence="1">The sequence shown here is derived from an EMBL/GenBank/DDBJ whole genome shotgun (WGS) entry which is preliminary data.</text>
</comment>
<keyword evidence="2" id="KW-1185">Reference proteome</keyword>